<keyword evidence="9" id="KW-0479">Metal-binding</keyword>
<dbReference type="Pfam" id="PF00097">
    <property type="entry name" value="zf-C3HC4"/>
    <property type="match status" value="1"/>
</dbReference>
<organism evidence="26 27">
    <name type="scientific">Anolis carolinensis</name>
    <name type="common">Green anole</name>
    <name type="synonym">American chameleon</name>
    <dbReference type="NCBI Taxonomy" id="28377"/>
    <lineage>
        <taxon>Eukaryota</taxon>
        <taxon>Metazoa</taxon>
        <taxon>Chordata</taxon>
        <taxon>Craniata</taxon>
        <taxon>Vertebrata</taxon>
        <taxon>Euteleostomi</taxon>
        <taxon>Lepidosauria</taxon>
        <taxon>Squamata</taxon>
        <taxon>Bifurcata</taxon>
        <taxon>Unidentata</taxon>
        <taxon>Episquamata</taxon>
        <taxon>Toxicofera</taxon>
        <taxon>Iguania</taxon>
        <taxon>Dactyloidae</taxon>
        <taxon>Anolis</taxon>
    </lineage>
</organism>
<evidence type="ECO:0000256" key="8">
    <source>
        <dbReference type="ARBA" id="ARBA00022692"/>
    </source>
</evidence>
<dbReference type="GO" id="GO:0042428">
    <property type="term" value="P:serotonin metabolic process"/>
    <property type="evidence" value="ECO:0000318"/>
    <property type="project" value="GO_Central"/>
</dbReference>
<reference evidence="26" key="2">
    <citation type="submission" date="2025-08" db="UniProtKB">
        <authorList>
            <consortium name="Ensembl"/>
        </authorList>
    </citation>
    <scope>IDENTIFICATION</scope>
</reference>
<evidence type="ECO:0000313" key="27">
    <source>
        <dbReference type="Proteomes" id="UP000001646"/>
    </source>
</evidence>
<dbReference type="GO" id="GO:0032436">
    <property type="term" value="P:positive regulation of proteasomal ubiquitin-dependent protein catabolic process"/>
    <property type="evidence" value="ECO:0000318"/>
    <property type="project" value="GO_Central"/>
</dbReference>
<protein>
    <recommendedName>
        <fullName evidence="19">E3 ubiquitin-protein ligase RNF180</fullName>
        <ecNumber evidence="5">2.3.2.27</ecNumber>
    </recommendedName>
    <alternativeName>
        <fullName evidence="21">RING finger protein 180</fullName>
    </alternativeName>
    <alternativeName>
        <fullName evidence="20">RING-type E3 ubiquitin transferase RNF180</fullName>
    </alternativeName>
</protein>
<evidence type="ECO:0000313" key="26">
    <source>
        <dbReference type="Ensembl" id="ENSACAP00000015328.4"/>
    </source>
</evidence>
<evidence type="ECO:0000256" key="22">
    <source>
        <dbReference type="PROSITE-ProRule" id="PRU00175"/>
    </source>
</evidence>
<evidence type="ECO:0000256" key="4">
    <source>
        <dbReference type="ARBA" id="ARBA00004906"/>
    </source>
</evidence>
<dbReference type="InterPro" id="IPR017907">
    <property type="entry name" value="Znf_RING_CS"/>
</dbReference>
<keyword evidence="27" id="KW-1185">Reference proteome</keyword>
<evidence type="ECO:0000259" key="25">
    <source>
        <dbReference type="PROSITE" id="PS50089"/>
    </source>
</evidence>
<dbReference type="PROSITE" id="PS00518">
    <property type="entry name" value="ZF_RING_1"/>
    <property type="match status" value="1"/>
</dbReference>
<dbReference type="GO" id="GO:0030534">
    <property type="term" value="P:adult behavior"/>
    <property type="evidence" value="ECO:0007669"/>
    <property type="project" value="Ensembl"/>
</dbReference>
<dbReference type="GO" id="GO:0008270">
    <property type="term" value="F:zinc ion binding"/>
    <property type="evidence" value="ECO:0007669"/>
    <property type="project" value="UniProtKB-KW"/>
</dbReference>
<dbReference type="Pfam" id="PF19332">
    <property type="entry name" value="RNF180_C"/>
    <property type="match status" value="1"/>
</dbReference>
<dbReference type="GeneID" id="100566532"/>
<dbReference type="InParanoid" id="G1KRA7"/>
<evidence type="ECO:0000256" key="10">
    <source>
        <dbReference type="ARBA" id="ARBA00022771"/>
    </source>
</evidence>
<evidence type="ECO:0000256" key="13">
    <source>
        <dbReference type="ARBA" id="ARBA00022833"/>
    </source>
</evidence>
<accession>G1KRA7</accession>
<dbReference type="InterPro" id="IPR013083">
    <property type="entry name" value="Znf_RING/FYVE/PHD"/>
</dbReference>
<keyword evidence="11" id="KW-0833">Ubl conjugation pathway</keyword>
<feature type="region of interest" description="Disordered" evidence="23">
    <location>
        <begin position="362"/>
        <end position="388"/>
    </location>
</feature>
<evidence type="ECO:0000256" key="14">
    <source>
        <dbReference type="ARBA" id="ARBA00022989"/>
    </source>
</evidence>
<evidence type="ECO:0000256" key="5">
    <source>
        <dbReference type="ARBA" id="ARBA00012483"/>
    </source>
</evidence>
<evidence type="ECO:0000256" key="24">
    <source>
        <dbReference type="SAM" id="Phobius"/>
    </source>
</evidence>
<gene>
    <name evidence="26" type="primary">RNF180</name>
</gene>
<dbReference type="Gene3D" id="3.30.40.10">
    <property type="entry name" value="Zinc/RING finger domain, C3HC4 (zinc finger)"/>
    <property type="match status" value="1"/>
</dbReference>
<evidence type="ECO:0000256" key="16">
    <source>
        <dbReference type="ARBA" id="ARBA00023242"/>
    </source>
</evidence>
<evidence type="ECO:0000256" key="15">
    <source>
        <dbReference type="ARBA" id="ARBA00023136"/>
    </source>
</evidence>
<dbReference type="InterPro" id="IPR018957">
    <property type="entry name" value="Znf_C3HC4_RING-type"/>
</dbReference>
<dbReference type="GO" id="GO:0031398">
    <property type="term" value="P:positive regulation of protein ubiquitination"/>
    <property type="evidence" value="ECO:0007669"/>
    <property type="project" value="Ensembl"/>
</dbReference>
<dbReference type="PANTHER" id="PTHR46717">
    <property type="entry name" value="E3 UBIQUITIN-PROTEIN LIGASE RNF180"/>
    <property type="match status" value="1"/>
</dbReference>
<proteinExistence type="predicted"/>
<evidence type="ECO:0000256" key="1">
    <source>
        <dbReference type="ARBA" id="ARBA00000900"/>
    </source>
</evidence>
<dbReference type="HOGENOM" id="CLU_039803_0_0_1"/>
<keyword evidence="15 24" id="KW-0472">Membrane</keyword>
<evidence type="ECO:0000256" key="6">
    <source>
        <dbReference type="ARBA" id="ARBA00022553"/>
    </source>
</evidence>
<feature type="transmembrane region" description="Helical" evidence="24">
    <location>
        <begin position="535"/>
        <end position="559"/>
    </location>
</feature>
<dbReference type="eggNOG" id="ENOG502QQJ8">
    <property type="taxonomic scope" value="Eukaryota"/>
</dbReference>
<dbReference type="EC" id="2.3.2.27" evidence="5"/>
<name>G1KRA7_ANOCA</name>
<comment type="function">
    <text evidence="17">E3 ubiquitin-protein ligase which promotes polyubiquitination and degradation by the proteasome pathway of ZIC2.</text>
</comment>
<keyword evidence="14 24" id="KW-1133">Transmembrane helix</keyword>
<dbReference type="InterPro" id="IPR033263">
    <property type="entry name" value="RNF180"/>
</dbReference>
<dbReference type="GeneTree" id="ENSGT00950000182909"/>
<dbReference type="GO" id="GO:0061630">
    <property type="term" value="F:ubiquitin protein ligase activity"/>
    <property type="evidence" value="ECO:0000318"/>
    <property type="project" value="GO_Central"/>
</dbReference>
<evidence type="ECO:0000256" key="21">
    <source>
        <dbReference type="ARBA" id="ARBA00080502"/>
    </source>
</evidence>
<dbReference type="GO" id="GO:0042415">
    <property type="term" value="P:norepinephrine metabolic process"/>
    <property type="evidence" value="ECO:0000318"/>
    <property type="project" value="GO_Central"/>
</dbReference>
<evidence type="ECO:0000256" key="11">
    <source>
        <dbReference type="ARBA" id="ARBA00022786"/>
    </source>
</evidence>
<reference evidence="26 27" key="1">
    <citation type="submission" date="2009-12" db="EMBL/GenBank/DDBJ databases">
        <title>The Genome Sequence of Anolis carolinensis (Green Anole Lizard).</title>
        <authorList>
            <consortium name="The Genome Sequencing Platform"/>
            <person name="Di Palma F."/>
            <person name="Alfoldi J."/>
            <person name="Heiman D."/>
            <person name="Young S."/>
            <person name="Grabherr M."/>
            <person name="Johnson J."/>
            <person name="Lander E.S."/>
            <person name="Lindblad-Toh K."/>
        </authorList>
    </citation>
    <scope>NUCLEOTIDE SEQUENCE [LARGE SCALE GENOMIC DNA]</scope>
    <source>
        <strain evidence="26 27">JBL SC #1</strain>
    </source>
</reference>
<dbReference type="Ensembl" id="ENSACAT00000015641.4">
    <property type="protein sequence ID" value="ENSACAP00000015328.4"/>
    <property type="gene ID" value="ENSACAG00000015602.4"/>
</dbReference>
<evidence type="ECO:0000256" key="18">
    <source>
        <dbReference type="ARBA" id="ARBA00062709"/>
    </source>
</evidence>
<dbReference type="GO" id="GO:0000209">
    <property type="term" value="P:protein polyubiquitination"/>
    <property type="evidence" value="ECO:0007669"/>
    <property type="project" value="Ensembl"/>
</dbReference>
<dbReference type="CDD" id="cd16554">
    <property type="entry name" value="RING-HC_RNF180"/>
    <property type="match status" value="1"/>
</dbReference>
<keyword evidence="16" id="KW-0539">Nucleus</keyword>
<dbReference type="KEGG" id="acs:100566532"/>
<evidence type="ECO:0000256" key="9">
    <source>
        <dbReference type="ARBA" id="ARBA00022723"/>
    </source>
</evidence>
<comment type="subcellular location">
    <subcellularLocation>
        <location evidence="3">Endoplasmic reticulum membrane</location>
        <topology evidence="3">Single-pass membrane protein</topology>
    </subcellularLocation>
    <subcellularLocation>
        <location evidence="2">Nucleus envelope</location>
    </subcellularLocation>
</comment>
<keyword evidence="8 24" id="KW-0812">Transmembrane</keyword>
<evidence type="ECO:0000256" key="12">
    <source>
        <dbReference type="ARBA" id="ARBA00022824"/>
    </source>
</evidence>
<feature type="domain" description="RING-type" evidence="25">
    <location>
        <begin position="402"/>
        <end position="444"/>
    </location>
</feature>
<dbReference type="PANTHER" id="PTHR46717:SF1">
    <property type="entry name" value="E3 UBIQUITIN-PROTEIN LIGASE RNF180"/>
    <property type="match status" value="1"/>
</dbReference>
<dbReference type="GO" id="GO:0005635">
    <property type="term" value="C:nuclear envelope"/>
    <property type="evidence" value="ECO:0007669"/>
    <property type="project" value="UniProtKB-SubCell"/>
</dbReference>
<evidence type="ECO:0000256" key="7">
    <source>
        <dbReference type="ARBA" id="ARBA00022679"/>
    </source>
</evidence>
<dbReference type="Proteomes" id="UP000001646">
    <property type="component" value="Chromosome 1"/>
</dbReference>
<dbReference type="SUPFAM" id="SSF57850">
    <property type="entry name" value="RING/U-box"/>
    <property type="match status" value="1"/>
</dbReference>
<keyword evidence="6" id="KW-0597">Phosphoprotein</keyword>
<dbReference type="Bgee" id="ENSACAG00000015602">
    <property type="expression patterns" value="Expressed in forelimb bud and 10 other cell types or tissues"/>
</dbReference>
<keyword evidence="7" id="KW-0808">Transferase</keyword>
<dbReference type="OrthoDB" id="6105938at2759"/>
<keyword evidence="13" id="KW-0862">Zinc</keyword>
<dbReference type="PROSITE" id="PS50089">
    <property type="entry name" value="ZF_RING_2"/>
    <property type="match status" value="1"/>
</dbReference>
<dbReference type="FunCoup" id="G1KRA7">
    <property type="interactions" value="11"/>
</dbReference>
<dbReference type="SMART" id="SM00184">
    <property type="entry name" value="RING"/>
    <property type="match status" value="1"/>
</dbReference>
<evidence type="ECO:0000256" key="2">
    <source>
        <dbReference type="ARBA" id="ARBA00004259"/>
    </source>
</evidence>
<feature type="compositionally biased region" description="Basic residues" evidence="23">
    <location>
        <begin position="362"/>
        <end position="374"/>
    </location>
</feature>
<evidence type="ECO:0000256" key="3">
    <source>
        <dbReference type="ARBA" id="ARBA00004389"/>
    </source>
</evidence>
<evidence type="ECO:0000256" key="20">
    <source>
        <dbReference type="ARBA" id="ARBA00079826"/>
    </source>
</evidence>
<sequence>MNSQGQVAMLRCWKCQKYIANFESLMKEQTTHLFEQPCSSATSQDTCNVWHMNVDALPDWMTCIIEKAQWTTGKLNCPFCGDRLGSFNFVNNMKCSCGQFTNIHLCKKRTDFQIISSVLSPISQLKHLSLCTVQCDFNMEMQQIMKGGTFRAKNQGHSYRVKTNDNMGRLMEALCLEAKATNIEMNSKKIHFKVSHPKTNHSVSLAVNDRYPVKAFHRKSKSLDLNFRGRLVLLPALCGTSATKKSLFSRQHESQPSNSKDCSQLMSHRTHNYFPFSLKSNTGEHTFSVTSYSVLAQEETGFNPHLAVSKNHIENSASDQQLFLSSSETERTTEEDSVEGYITSLGLFQPLKTIEQKLNKRKRNRLNSLRKKQRRQEGWLQKQTLSTEEEHEHRLDKESYLCAVCLDVYFNPYMCFPCQHIFCEPCLRTLAKDNPINTPCPLCRTAITQVFFQSELNNFTKTHFPVEYSKLKENFQESSLTKWPLPNCKKAFRVIEGFQSTDSFTRRHFPHAAHRLDYMDFEDDSRGWRFDMDMVIIYIYSINWVIGFVIFCFLCYFFFPF</sequence>
<evidence type="ECO:0000256" key="23">
    <source>
        <dbReference type="SAM" id="MobiDB-lite"/>
    </source>
</evidence>
<reference evidence="26" key="3">
    <citation type="submission" date="2025-09" db="UniProtKB">
        <authorList>
            <consortium name="Ensembl"/>
        </authorList>
    </citation>
    <scope>IDENTIFICATION</scope>
</reference>
<dbReference type="AlphaFoldDB" id="G1KRA7"/>
<comment type="subunit">
    <text evidence="18">Interacts with ZIC2.</text>
</comment>
<dbReference type="GO" id="GO:0031624">
    <property type="term" value="F:ubiquitin conjugating enzyme binding"/>
    <property type="evidence" value="ECO:0000318"/>
    <property type="project" value="GO_Central"/>
</dbReference>
<evidence type="ECO:0000256" key="19">
    <source>
        <dbReference type="ARBA" id="ARBA00067421"/>
    </source>
</evidence>
<evidence type="ECO:0000256" key="17">
    <source>
        <dbReference type="ARBA" id="ARBA00058659"/>
    </source>
</evidence>
<comment type="catalytic activity">
    <reaction evidence="1">
        <text>S-ubiquitinyl-[E2 ubiquitin-conjugating enzyme]-L-cysteine + [acceptor protein]-L-lysine = [E2 ubiquitin-conjugating enzyme]-L-cysteine + N(6)-ubiquitinyl-[acceptor protein]-L-lysine.</text>
        <dbReference type="EC" id="2.3.2.27"/>
    </reaction>
</comment>
<comment type="pathway">
    <text evidence="4">Protein modification; protein ubiquitination.</text>
</comment>
<dbReference type="CTD" id="285671"/>
<dbReference type="InterPro" id="IPR045790">
    <property type="entry name" value="RNF180_C"/>
</dbReference>
<dbReference type="GO" id="GO:0005789">
    <property type="term" value="C:endoplasmic reticulum membrane"/>
    <property type="evidence" value="ECO:0000318"/>
    <property type="project" value="GO_Central"/>
</dbReference>
<dbReference type="FunFam" id="3.30.40.10:FF:000316">
    <property type="entry name" value="E3 ubiquitin-protein ligase RNF180"/>
    <property type="match status" value="1"/>
</dbReference>
<keyword evidence="10 22" id="KW-0863">Zinc-finger</keyword>
<dbReference type="InterPro" id="IPR001841">
    <property type="entry name" value="Znf_RING"/>
</dbReference>
<keyword evidence="12" id="KW-0256">Endoplasmic reticulum</keyword>